<dbReference type="SMR" id="A0A1S4BD86"/>
<sequence length="335" mass="39047">MTTSHNSKPLTPKYLQEDGLSEECKKLLSTLPKEKGLIGSYIYNYQGFWVSPRIIQGVIACQKQFQAQDSDIILVTTPKSGTTWLKALVFALVNRIRFPLSAQNHPLLVKNPHSLVPFLELKLYVDGQVPDFSSFTTHRLLATHLPFASLPKSVQDSESKLIYLCRNPRDTFISMWHFTNKLRSHYIDTNSIEEMFDLFCKGVSLFGPFWDHVLDYWKKSLEKPKRVLFLMYEEIKEKPEIQLKRLAEFLECPFSEEEETSGVVNEILKLCSFENLSNLEVNKNEKWPTGEEHKLFFRRGEVGDWKNYFTTEMVEKLDHIIEQNFLGSGFSFYYT</sequence>
<organism evidence="5 6">
    <name type="scientific">Nicotiana tabacum</name>
    <name type="common">Common tobacco</name>
    <dbReference type="NCBI Taxonomy" id="4097"/>
    <lineage>
        <taxon>Eukaryota</taxon>
        <taxon>Viridiplantae</taxon>
        <taxon>Streptophyta</taxon>
        <taxon>Embryophyta</taxon>
        <taxon>Tracheophyta</taxon>
        <taxon>Spermatophyta</taxon>
        <taxon>Magnoliopsida</taxon>
        <taxon>eudicotyledons</taxon>
        <taxon>Gunneridae</taxon>
        <taxon>Pentapetalae</taxon>
        <taxon>asterids</taxon>
        <taxon>lamiids</taxon>
        <taxon>Solanales</taxon>
        <taxon>Solanaceae</taxon>
        <taxon>Nicotianoideae</taxon>
        <taxon>Nicotianeae</taxon>
        <taxon>Nicotiana</taxon>
    </lineage>
</organism>
<reference evidence="6" key="2">
    <citation type="submission" date="2025-08" db="UniProtKB">
        <authorList>
            <consortium name="RefSeq"/>
        </authorList>
    </citation>
    <scope>IDENTIFICATION</scope>
    <source>
        <tissue evidence="6">Leaf</tissue>
    </source>
</reference>
<gene>
    <name evidence="6" type="primary">LOC107807084</name>
</gene>
<evidence type="ECO:0000256" key="2">
    <source>
        <dbReference type="ARBA" id="ARBA00022679"/>
    </source>
</evidence>
<dbReference type="GO" id="GO:0051923">
    <property type="term" value="P:sulfation"/>
    <property type="evidence" value="ECO:0000318"/>
    <property type="project" value="GO_Central"/>
</dbReference>
<accession>A0A1S4BD86</accession>
<dbReference type="SUPFAM" id="SSF52540">
    <property type="entry name" value="P-loop containing nucleoside triphosphate hydrolases"/>
    <property type="match status" value="1"/>
</dbReference>
<evidence type="ECO:0000256" key="3">
    <source>
        <dbReference type="RuleBase" id="RU361155"/>
    </source>
</evidence>
<dbReference type="PANTHER" id="PTHR11783">
    <property type="entry name" value="SULFOTRANSFERASE SULT"/>
    <property type="match status" value="1"/>
</dbReference>
<dbReference type="AlphaFoldDB" id="A0A1S4BD86"/>
<keyword evidence="2 3" id="KW-0808">Transferase</keyword>
<protein>
    <recommendedName>
        <fullName evidence="3">Sulfotransferase</fullName>
        <ecNumber evidence="3">2.8.2.-</ecNumber>
    </recommendedName>
</protein>
<evidence type="ECO:0000256" key="1">
    <source>
        <dbReference type="ARBA" id="ARBA00005771"/>
    </source>
</evidence>
<dbReference type="InterPro" id="IPR027417">
    <property type="entry name" value="P-loop_NTPase"/>
</dbReference>
<comment type="similarity">
    <text evidence="1 3">Belongs to the sulfotransferase 1 family.</text>
</comment>
<dbReference type="GeneID" id="107807084"/>
<name>A0A1S4BD86_TOBAC</name>
<keyword evidence="5" id="KW-1185">Reference proteome</keyword>
<dbReference type="Proteomes" id="UP000790787">
    <property type="component" value="Chromosome 24"/>
</dbReference>
<dbReference type="EC" id="2.8.2.-" evidence="3"/>
<reference evidence="5" key="1">
    <citation type="journal article" date="2014" name="Nat. Commun.">
        <title>The tobacco genome sequence and its comparison with those of tomato and potato.</title>
        <authorList>
            <person name="Sierro N."/>
            <person name="Battey J.N."/>
            <person name="Ouadi S."/>
            <person name="Bakaher N."/>
            <person name="Bovet L."/>
            <person name="Willig A."/>
            <person name="Goepfert S."/>
            <person name="Peitsch M.C."/>
            <person name="Ivanov N.V."/>
        </authorList>
    </citation>
    <scope>NUCLEOTIDE SEQUENCE [LARGE SCALE GENOMIC DNA]</scope>
</reference>
<dbReference type="PaxDb" id="4097-A0A1S4BD86"/>
<dbReference type="KEGG" id="nta:107807084"/>
<evidence type="ECO:0000313" key="6">
    <source>
        <dbReference type="RefSeq" id="XP_016486859.1"/>
    </source>
</evidence>
<dbReference type="InterPro" id="IPR000863">
    <property type="entry name" value="Sulfotransferase_dom"/>
</dbReference>
<dbReference type="GO" id="GO:0005737">
    <property type="term" value="C:cytoplasm"/>
    <property type="evidence" value="ECO:0000318"/>
    <property type="project" value="GO_Central"/>
</dbReference>
<dbReference type="OrthoDB" id="205623at2759"/>
<evidence type="ECO:0000259" key="4">
    <source>
        <dbReference type="Pfam" id="PF00685"/>
    </source>
</evidence>
<dbReference type="RefSeq" id="XP_016486859.1">
    <property type="nucleotide sequence ID" value="XM_016631373.1"/>
</dbReference>
<evidence type="ECO:0000313" key="5">
    <source>
        <dbReference type="Proteomes" id="UP000790787"/>
    </source>
</evidence>
<dbReference type="OMA" id="MVESCHQ"/>
<dbReference type="GO" id="GO:0008146">
    <property type="term" value="F:sulfotransferase activity"/>
    <property type="evidence" value="ECO:0000318"/>
    <property type="project" value="GO_Central"/>
</dbReference>
<proteinExistence type="inferred from homology"/>
<dbReference type="Pfam" id="PF00685">
    <property type="entry name" value="Sulfotransfer_1"/>
    <property type="match status" value="1"/>
</dbReference>
<feature type="domain" description="Sulfotransferase" evidence="4">
    <location>
        <begin position="69"/>
        <end position="327"/>
    </location>
</feature>
<dbReference type="Gene3D" id="3.40.50.300">
    <property type="entry name" value="P-loop containing nucleotide triphosphate hydrolases"/>
    <property type="match status" value="1"/>
</dbReference>